<accession>A0A383EZU3</accession>
<gene>
    <name evidence="3" type="ORF">METZ01_LOCUS514502</name>
</gene>
<dbReference type="Pfam" id="PF07690">
    <property type="entry name" value="MFS_1"/>
    <property type="match status" value="1"/>
</dbReference>
<feature type="transmembrane region" description="Helical" evidence="1">
    <location>
        <begin position="163"/>
        <end position="185"/>
    </location>
</feature>
<reference evidence="3" key="1">
    <citation type="submission" date="2018-05" db="EMBL/GenBank/DDBJ databases">
        <authorList>
            <person name="Lanie J.A."/>
            <person name="Ng W.-L."/>
            <person name="Kazmierczak K.M."/>
            <person name="Andrzejewski T.M."/>
            <person name="Davidsen T.M."/>
            <person name="Wayne K.J."/>
            <person name="Tettelin H."/>
            <person name="Glass J.I."/>
            <person name="Rusch D."/>
            <person name="Podicherti R."/>
            <person name="Tsui H.-C.T."/>
            <person name="Winkler M.E."/>
        </authorList>
    </citation>
    <scope>NUCLEOTIDE SEQUENCE</scope>
</reference>
<keyword evidence="1" id="KW-0472">Membrane</keyword>
<proteinExistence type="predicted"/>
<feature type="non-terminal residue" evidence="3">
    <location>
        <position position="189"/>
    </location>
</feature>
<dbReference type="InterPro" id="IPR020846">
    <property type="entry name" value="MFS_dom"/>
</dbReference>
<dbReference type="InterPro" id="IPR036259">
    <property type="entry name" value="MFS_trans_sf"/>
</dbReference>
<feature type="transmembrane region" description="Helical" evidence="1">
    <location>
        <begin position="92"/>
        <end position="112"/>
    </location>
</feature>
<dbReference type="InterPro" id="IPR011701">
    <property type="entry name" value="MFS"/>
</dbReference>
<keyword evidence="1" id="KW-0812">Transmembrane</keyword>
<evidence type="ECO:0000259" key="2">
    <source>
        <dbReference type="PROSITE" id="PS50850"/>
    </source>
</evidence>
<evidence type="ECO:0000313" key="3">
    <source>
        <dbReference type="EMBL" id="SVE61648.1"/>
    </source>
</evidence>
<dbReference type="AlphaFoldDB" id="A0A383EZU3"/>
<organism evidence="3">
    <name type="scientific">marine metagenome</name>
    <dbReference type="NCBI Taxonomy" id="408172"/>
    <lineage>
        <taxon>unclassified sequences</taxon>
        <taxon>metagenomes</taxon>
        <taxon>ecological metagenomes</taxon>
    </lineage>
</organism>
<keyword evidence="1" id="KW-1133">Transmembrane helix</keyword>
<feature type="transmembrane region" description="Helical" evidence="1">
    <location>
        <begin position="64"/>
        <end position="85"/>
    </location>
</feature>
<sequence length="189" mass="20634">MPENLLTDPSRQATKKKPLIYYGYWITMGAFFAQLVSVGTQNGVTSTMLDSMSNEFDWERSQFLLGQTGSRITMAFVGFIIGGWIDKWGGRPLMVAGVTIVGLSMFLTSAIRDITFLGKEISPLTQWLVLRSLTFTVGAAMIGNLVVNVTLAKWWVGRRGLMIASAATGVSIAGVIYPLLTATIIETWG</sequence>
<protein>
    <recommendedName>
        <fullName evidence="2">Major facilitator superfamily (MFS) profile domain-containing protein</fullName>
    </recommendedName>
</protein>
<feature type="domain" description="Major facilitator superfamily (MFS) profile" evidence="2">
    <location>
        <begin position="26"/>
        <end position="189"/>
    </location>
</feature>
<evidence type="ECO:0000256" key="1">
    <source>
        <dbReference type="SAM" id="Phobius"/>
    </source>
</evidence>
<feature type="transmembrane region" description="Helical" evidence="1">
    <location>
        <begin position="132"/>
        <end position="151"/>
    </location>
</feature>
<dbReference type="Gene3D" id="1.20.1250.20">
    <property type="entry name" value="MFS general substrate transporter like domains"/>
    <property type="match status" value="1"/>
</dbReference>
<dbReference type="PROSITE" id="PS50850">
    <property type="entry name" value="MFS"/>
    <property type="match status" value="1"/>
</dbReference>
<dbReference type="SUPFAM" id="SSF103473">
    <property type="entry name" value="MFS general substrate transporter"/>
    <property type="match status" value="1"/>
</dbReference>
<feature type="transmembrane region" description="Helical" evidence="1">
    <location>
        <begin position="21"/>
        <end position="44"/>
    </location>
</feature>
<dbReference type="EMBL" id="UINC01229791">
    <property type="protein sequence ID" value="SVE61648.1"/>
    <property type="molecule type" value="Genomic_DNA"/>
</dbReference>
<name>A0A383EZU3_9ZZZZ</name>
<dbReference type="GO" id="GO:0022857">
    <property type="term" value="F:transmembrane transporter activity"/>
    <property type="evidence" value="ECO:0007669"/>
    <property type="project" value="InterPro"/>
</dbReference>